<dbReference type="EMBL" id="BKCJ010001723">
    <property type="protein sequence ID" value="GEU43541.1"/>
    <property type="molecule type" value="Genomic_DNA"/>
</dbReference>
<evidence type="ECO:0000313" key="1">
    <source>
        <dbReference type="EMBL" id="GEU43541.1"/>
    </source>
</evidence>
<gene>
    <name evidence="1" type="ORF">Tci_015519</name>
</gene>
<organism evidence="1">
    <name type="scientific">Tanacetum cinerariifolium</name>
    <name type="common">Dalmatian daisy</name>
    <name type="synonym">Chrysanthemum cinerariifolium</name>
    <dbReference type="NCBI Taxonomy" id="118510"/>
    <lineage>
        <taxon>Eukaryota</taxon>
        <taxon>Viridiplantae</taxon>
        <taxon>Streptophyta</taxon>
        <taxon>Embryophyta</taxon>
        <taxon>Tracheophyta</taxon>
        <taxon>Spermatophyta</taxon>
        <taxon>Magnoliopsida</taxon>
        <taxon>eudicotyledons</taxon>
        <taxon>Gunneridae</taxon>
        <taxon>Pentapetalae</taxon>
        <taxon>asterids</taxon>
        <taxon>campanulids</taxon>
        <taxon>Asterales</taxon>
        <taxon>Asteraceae</taxon>
        <taxon>Asteroideae</taxon>
        <taxon>Anthemideae</taxon>
        <taxon>Anthemidinae</taxon>
        <taxon>Tanacetum</taxon>
    </lineage>
</organism>
<name>A0A6L2K2D7_TANCI</name>
<sequence>MERSLVMEAYFNPFKNIIVFKKLIDHLRSFPVALKNDDWGSEGYGSYKKIERDGAWHAKFEASTLSRRKFIRSFKTKEKKRKLSGKFTSDDILKFNNFLDLREAKRAIHFDLQPGTYEYLKWSRLSAGEKNVYNETLSKLQVRQIKVPRLVNWNIFADYDCEDDLLDMMKIEYMHNDGDVFKDHSWENVFSNGEKVYRVWCLEFYLTMYFNRKVDRNEIMRKKCIWFRLCKKEHVYTLSEFTVLLGLYSEIDVQHQLFETYFLRLMINDEGFNHEAYWSRIRQPRTGKKKLTDIRYPLLHIMHKILVRAFMHRSRSIDKLQKPDLWLLSLLDEGHNANVAWILAEYIFKRALSIKESSEIYEGHFVTRLQES</sequence>
<protein>
    <submittedName>
        <fullName evidence="1">Uncharacterized protein</fullName>
    </submittedName>
</protein>
<proteinExistence type="predicted"/>
<reference evidence="1" key="1">
    <citation type="journal article" date="2019" name="Sci. Rep.">
        <title>Draft genome of Tanacetum cinerariifolium, the natural source of mosquito coil.</title>
        <authorList>
            <person name="Yamashiro T."/>
            <person name="Shiraishi A."/>
            <person name="Satake H."/>
            <person name="Nakayama K."/>
        </authorList>
    </citation>
    <scope>NUCLEOTIDE SEQUENCE</scope>
</reference>
<accession>A0A6L2K2D7</accession>
<dbReference type="AlphaFoldDB" id="A0A6L2K2D7"/>
<comment type="caution">
    <text evidence="1">The sequence shown here is derived from an EMBL/GenBank/DDBJ whole genome shotgun (WGS) entry which is preliminary data.</text>
</comment>